<evidence type="ECO:0000256" key="6">
    <source>
        <dbReference type="SAM" id="Phobius"/>
    </source>
</evidence>
<evidence type="ECO:0000313" key="7">
    <source>
        <dbReference type="EMBL" id="CAG8459976.1"/>
    </source>
</evidence>
<dbReference type="InterPro" id="IPR036259">
    <property type="entry name" value="MFS_trans_sf"/>
</dbReference>
<evidence type="ECO:0000256" key="2">
    <source>
        <dbReference type="ARBA" id="ARBA00022448"/>
    </source>
</evidence>
<evidence type="ECO:0000256" key="4">
    <source>
        <dbReference type="ARBA" id="ARBA00022989"/>
    </source>
</evidence>
<evidence type="ECO:0000313" key="8">
    <source>
        <dbReference type="Proteomes" id="UP000789405"/>
    </source>
</evidence>
<keyword evidence="2" id="KW-0813">Transport</keyword>
<feature type="transmembrane region" description="Helical" evidence="6">
    <location>
        <begin position="258"/>
        <end position="283"/>
    </location>
</feature>
<dbReference type="PANTHER" id="PTHR23504:SF15">
    <property type="entry name" value="MAJOR FACILITATOR SUPERFAMILY (MFS) PROFILE DOMAIN-CONTAINING PROTEIN"/>
    <property type="match status" value="1"/>
</dbReference>
<dbReference type="OrthoDB" id="419616at2759"/>
<keyword evidence="3 6" id="KW-0812">Transmembrane</keyword>
<feature type="transmembrane region" description="Helical" evidence="6">
    <location>
        <begin position="12"/>
        <end position="37"/>
    </location>
</feature>
<feature type="transmembrane region" description="Helical" evidence="6">
    <location>
        <begin position="220"/>
        <end position="238"/>
    </location>
</feature>
<sequence length="357" mass="39702">MEHTKNSLPRFQMFILGVIVFSEAISSTFIFPFIYFMGILSDKYGRRPILLLGLLGSTISCLLFGLSHSLWQAIFTRSISGFLNGDVIGEISNKHNEARAYSIIVSCWSMGFIIGPMIGGYLSNPVLNYPSIFANVEVLKVNPNAQMLQRRQNVALLTSNYLDERGIVKKIILNVPLASWVVIFSYSILGLKNIIFDEVYPICAITDINIGGFGLSTKNLALTFASMGITQIGLNYLLFPLVNNIKTWNHSEKDNIAWLFLLFVTSIRILLNIFLHSSIAIFINNSVRSNSLGKVNGIAQTAVAITRSIGPLLGGLMWTWSLSNNLDFPFDGYFSFIVLSILSILGGMHARIISDYF</sequence>
<keyword evidence="5 6" id="KW-0472">Membrane</keyword>
<protein>
    <submittedName>
        <fullName evidence="7">20624_t:CDS:1</fullName>
    </submittedName>
</protein>
<dbReference type="SUPFAM" id="SSF103473">
    <property type="entry name" value="MFS general substrate transporter"/>
    <property type="match status" value="1"/>
</dbReference>
<dbReference type="Proteomes" id="UP000789405">
    <property type="component" value="Unassembled WGS sequence"/>
</dbReference>
<dbReference type="GO" id="GO:0022857">
    <property type="term" value="F:transmembrane transporter activity"/>
    <property type="evidence" value="ECO:0007669"/>
    <property type="project" value="InterPro"/>
</dbReference>
<keyword evidence="8" id="KW-1185">Reference proteome</keyword>
<accession>A0A9N8VRN0</accession>
<gene>
    <name evidence="7" type="ORF">DERYTH_LOCUS958</name>
</gene>
<dbReference type="AlphaFoldDB" id="A0A9N8VRN0"/>
<proteinExistence type="predicted"/>
<feature type="transmembrane region" description="Helical" evidence="6">
    <location>
        <begin position="295"/>
        <end position="320"/>
    </location>
</feature>
<dbReference type="Gene3D" id="1.20.1250.20">
    <property type="entry name" value="MFS general substrate transporter like domains"/>
    <property type="match status" value="1"/>
</dbReference>
<feature type="transmembrane region" description="Helical" evidence="6">
    <location>
        <begin position="49"/>
        <end position="71"/>
    </location>
</feature>
<feature type="transmembrane region" description="Helical" evidence="6">
    <location>
        <begin position="100"/>
        <end position="122"/>
    </location>
</feature>
<evidence type="ECO:0000256" key="1">
    <source>
        <dbReference type="ARBA" id="ARBA00004141"/>
    </source>
</evidence>
<dbReference type="PANTHER" id="PTHR23504">
    <property type="entry name" value="MAJOR FACILITATOR SUPERFAMILY DOMAIN-CONTAINING PROTEIN 10"/>
    <property type="match status" value="1"/>
</dbReference>
<dbReference type="GO" id="GO:0016020">
    <property type="term" value="C:membrane"/>
    <property type="evidence" value="ECO:0007669"/>
    <property type="project" value="UniProtKB-SubCell"/>
</dbReference>
<comment type="subcellular location">
    <subcellularLocation>
        <location evidence="1">Membrane</location>
        <topology evidence="1">Multi-pass membrane protein</topology>
    </subcellularLocation>
</comment>
<feature type="transmembrane region" description="Helical" evidence="6">
    <location>
        <begin position="171"/>
        <end position="191"/>
    </location>
</feature>
<feature type="transmembrane region" description="Helical" evidence="6">
    <location>
        <begin position="332"/>
        <end position="353"/>
    </location>
</feature>
<dbReference type="EMBL" id="CAJVPY010000240">
    <property type="protein sequence ID" value="CAG8459976.1"/>
    <property type="molecule type" value="Genomic_DNA"/>
</dbReference>
<evidence type="ECO:0000256" key="3">
    <source>
        <dbReference type="ARBA" id="ARBA00022692"/>
    </source>
</evidence>
<organism evidence="7 8">
    <name type="scientific">Dentiscutata erythropus</name>
    <dbReference type="NCBI Taxonomy" id="1348616"/>
    <lineage>
        <taxon>Eukaryota</taxon>
        <taxon>Fungi</taxon>
        <taxon>Fungi incertae sedis</taxon>
        <taxon>Mucoromycota</taxon>
        <taxon>Glomeromycotina</taxon>
        <taxon>Glomeromycetes</taxon>
        <taxon>Diversisporales</taxon>
        <taxon>Gigasporaceae</taxon>
        <taxon>Dentiscutata</taxon>
    </lineage>
</organism>
<name>A0A9N8VRN0_9GLOM</name>
<comment type="caution">
    <text evidence="7">The sequence shown here is derived from an EMBL/GenBank/DDBJ whole genome shotgun (WGS) entry which is preliminary data.</text>
</comment>
<reference evidence="7" key="1">
    <citation type="submission" date="2021-06" db="EMBL/GenBank/DDBJ databases">
        <authorList>
            <person name="Kallberg Y."/>
            <person name="Tangrot J."/>
            <person name="Rosling A."/>
        </authorList>
    </citation>
    <scope>NUCLEOTIDE SEQUENCE</scope>
    <source>
        <strain evidence="7">MA453B</strain>
    </source>
</reference>
<evidence type="ECO:0000256" key="5">
    <source>
        <dbReference type="ARBA" id="ARBA00023136"/>
    </source>
</evidence>
<dbReference type="Pfam" id="PF07690">
    <property type="entry name" value="MFS_1"/>
    <property type="match status" value="1"/>
</dbReference>
<dbReference type="InterPro" id="IPR011701">
    <property type="entry name" value="MFS"/>
</dbReference>
<keyword evidence="4 6" id="KW-1133">Transmembrane helix</keyword>